<reference evidence="4" key="2">
    <citation type="submission" date="2020-09" db="EMBL/GenBank/DDBJ databases">
        <authorList>
            <person name="Sun Q."/>
            <person name="Ohkuma M."/>
        </authorList>
    </citation>
    <scope>NUCLEOTIDE SEQUENCE</scope>
    <source>
        <strain evidence="4">JCM 31311</strain>
    </source>
</reference>
<dbReference type="Pfam" id="PF00196">
    <property type="entry name" value="GerE"/>
    <property type="match status" value="1"/>
</dbReference>
<protein>
    <submittedName>
        <fullName evidence="4">LuxR family transcriptional regulator</fullName>
    </submittedName>
</protein>
<reference evidence="4" key="1">
    <citation type="journal article" date="2014" name="Int. J. Syst. Evol. Microbiol.">
        <title>Complete genome sequence of Corynebacterium casei LMG S-19264T (=DSM 44701T), isolated from a smear-ripened cheese.</title>
        <authorList>
            <consortium name="US DOE Joint Genome Institute (JGI-PGF)"/>
            <person name="Walter F."/>
            <person name="Albersmeier A."/>
            <person name="Kalinowski J."/>
            <person name="Ruckert C."/>
        </authorList>
    </citation>
    <scope>NUCLEOTIDE SEQUENCE</scope>
    <source>
        <strain evidence="4">JCM 31311</strain>
    </source>
</reference>
<dbReference type="InterPro" id="IPR041664">
    <property type="entry name" value="AAA_16"/>
</dbReference>
<evidence type="ECO:0000256" key="2">
    <source>
        <dbReference type="ARBA" id="ARBA00022840"/>
    </source>
</evidence>
<proteinExistence type="predicted"/>
<keyword evidence="2" id="KW-0067">ATP-binding</keyword>
<dbReference type="Proteomes" id="UP000603865">
    <property type="component" value="Unassembled WGS sequence"/>
</dbReference>
<evidence type="ECO:0000313" key="4">
    <source>
        <dbReference type="EMBL" id="GGR15415.1"/>
    </source>
</evidence>
<evidence type="ECO:0000259" key="3">
    <source>
        <dbReference type="PROSITE" id="PS50043"/>
    </source>
</evidence>
<dbReference type="InterPro" id="IPR036388">
    <property type="entry name" value="WH-like_DNA-bd_sf"/>
</dbReference>
<dbReference type="PROSITE" id="PS50043">
    <property type="entry name" value="HTH_LUXR_2"/>
    <property type="match status" value="1"/>
</dbReference>
<dbReference type="GO" id="GO:0005524">
    <property type="term" value="F:ATP binding"/>
    <property type="evidence" value="ECO:0007669"/>
    <property type="project" value="UniProtKB-KW"/>
</dbReference>
<sequence length="868" mass="93931">MTLLERARPLQELNDLLAEAVSRHGQFVFLGAEAGGGKTTLIQQFCHTAASTVRVVTGACDPLSTPRPLGPLLDMAGALGKPDPWQSFPFPSRDGLFQMLLANLAAHERPTLMIIEDVHWADEATLDLLRFLGRRIGPTRVLLLVTYRHEEVGTKHPLRTVLGDLATSGVIRRMTLTPLSVQAVAQLAGSSRLDAARLHQQTGGNPFFVTEILSAGGEGEAIPMTVRDAVLARVARLSPAGRAVLEAASVIGVYAEVWLLTLLTGAEVQAVEECLDGGMLLAQGTGVAFRHELARQAVLDSVSPHRQQHFHTRLLAALTTSSEQDVARLAHHAEGANDAQAVLDHAPKAARRAAGLHAHREAAAQYARALRFSGNAPMLMLTSLLEAFSVECALIDRLQDAVQARHTAVRLWRAAGNQLKVGENLSSLAGLHLNAGQNAEGEAASLAALDVLSDLPEGVEHARAYQMQAHIRMLNRDHDQALEWGARALKLAEGVADLPITIGAYNTLGTSLILSGDPEQGGTLLKRSLTLARTAGLDSRVASAYSNLGSGYGEIYRFAQADAALAEGIAFCRDRDLDAGRLYMEAWQALTHGYQGRWPDATAVAASVLQHPTAATISRIMALLALGRVRTRRGDPEVWNVLDEALELARRTATLQRLAPVYAARAEAAWLTGQLQRTALEAGAPYELALQHRHPWFVGELAYWQWKAGSEIDVPSWAAQPYVLQQRGAWAQAAEAWYALHCPYEAARALSESTDEAALKEALDTFQRLGAQPMVQWVQRRLRDLGVRGIPRGPRPATRTNPLGLTPRELEVLSLLATGHSDKQIARHLTLSSKTVGHHVSAILGKLGTKSRAEAAAEALRRKMIELK</sequence>
<keyword evidence="1" id="KW-0547">Nucleotide-binding</keyword>
<dbReference type="Gene3D" id="1.25.40.10">
    <property type="entry name" value="Tetratricopeptide repeat domain"/>
    <property type="match status" value="1"/>
</dbReference>
<dbReference type="SUPFAM" id="SSF48452">
    <property type="entry name" value="TPR-like"/>
    <property type="match status" value="1"/>
</dbReference>
<dbReference type="GO" id="GO:0006355">
    <property type="term" value="P:regulation of DNA-templated transcription"/>
    <property type="evidence" value="ECO:0007669"/>
    <property type="project" value="InterPro"/>
</dbReference>
<dbReference type="InterPro" id="IPR027417">
    <property type="entry name" value="P-loop_NTPase"/>
</dbReference>
<organism evidence="4 5">
    <name type="scientific">Deinococcus ruber</name>
    <dbReference type="NCBI Taxonomy" id="1848197"/>
    <lineage>
        <taxon>Bacteria</taxon>
        <taxon>Thermotogati</taxon>
        <taxon>Deinococcota</taxon>
        <taxon>Deinococci</taxon>
        <taxon>Deinococcales</taxon>
        <taxon>Deinococcaceae</taxon>
        <taxon>Deinococcus</taxon>
    </lineage>
</organism>
<evidence type="ECO:0000313" key="5">
    <source>
        <dbReference type="Proteomes" id="UP000603865"/>
    </source>
</evidence>
<dbReference type="CDD" id="cd06170">
    <property type="entry name" value="LuxR_C_like"/>
    <property type="match status" value="1"/>
</dbReference>
<dbReference type="SUPFAM" id="SSF46894">
    <property type="entry name" value="C-terminal effector domain of the bipartite response regulators"/>
    <property type="match status" value="1"/>
</dbReference>
<dbReference type="Gene3D" id="1.10.10.10">
    <property type="entry name" value="Winged helix-like DNA-binding domain superfamily/Winged helix DNA-binding domain"/>
    <property type="match status" value="1"/>
</dbReference>
<dbReference type="PANTHER" id="PTHR16305">
    <property type="entry name" value="TESTICULAR SOLUBLE ADENYLYL CYCLASE"/>
    <property type="match status" value="1"/>
</dbReference>
<dbReference type="PRINTS" id="PR00038">
    <property type="entry name" value="HTHLUXR"/>
</dbReference>
<accession>A0A918F7A0</accession>
<dbReference type="InterPro" id="IPR000792">
    <property type="entry name" value="Tscrpt_reg_LuxR_C"/>
</dbReference>
<evidence type="ECO:0000256" key="1">
    <source>
        <dbReference type="ARBA" id="ARBA00022741"/>
    </source>
</evidence>
<dbReference type="SMART" id="SM00421">
    <property type="entry name" value="HTH_LUXR"/>
    <property type="match status" value="1"/>
</dbReference>
<gene>
    <name evidence="4" type="ORF">GCM10008957_30190</name>
</gene>
<dbReference type="SUPFAM" id="SSF52540">
    <property type="entry name" value="P-loop containing nucleoside triphosphate hydrolases"/>
    <property type="match status" value="1"/>
</dbReference>
<dbReference type="InterPro" id="IPR011990">
    <property type="entry name" value="TPR-like_helical_dom_sf"/>
</dbReference>
<dbReference type="RefSeq" id="WP_189091351.1">
    <property type="nucleotide sequence ID" value="NZ_BMQL01000018.1"/>
</dbReference>
<dbReference type="GO" id="GO:0003677">
    <property type="term" value="F:DNA binding"/>
    <property type="evidence" value="ECO:0007669"/>
    <property type="project" value="InterPro"/>
</dbReference>
<dbReference type="InterPro" id="IPR016032">
    <property type="entry name" value="Sig_transdc_resp-reg_C-effctor"/>
</dbReference>
<name>A0A918F7A0_9DEIO</name>
<dbReference type="PANTHER" id="PTHR16305:SF35">
    <property type="entry name" value="TRANSCRIPTIONAL ACTIVATOR DOMAIN"/>
    <property type="match status" value="1"/>
</dbReference>
<comment type="caution">
    <text evidence="4">The sequence shown here is derived from an EMBL/GenBank/DDBJ whole genome shotgun (WGS) entry which is preliminary data.</text>
</comment>
<keyword evidence="5" id="KW-1185">Reference proteome</keyword>
<dbReference type="Gene3D" id="3.40.50.300">
    <property type="entry name" value="P-loop containing nucleotide triphosphate hydrolases"/>
    <property type="match status" value="1"/>
</dbReference>
<dbReference type="EMBL" id="BMQL01000018">
    <property type="protein sequence ID" value="GGR15415.1"/>
    <property type="molecule type" value="Genomic_DNA"/>
</dbReference>
<dbReference type="GO" id="GO:0005737">
    <property type="term" value="C:cytoplasm"/>
    <property type="evidence" value="ECO:0007669"/>
    <property type="project" value="TreeGrafter"/>
</dbReference>
<dbReference type="AlphaFoldDB" id="A0A918F7A0"/>
<dbReference type="Pfam" id="PF13191">
    <property type="entry name" value="AAA_16"/>
    <property type="match status" value="1"/>
</dbReference>
<feature type="domain" description="HTH luxR-type" evidence="3">
    <location>
        <begin position="798"/>
        <end position="863"/>
    </location>
</feature>
<dbReference type="GO" id="GO:0004016">
    <property type="term" value="F:adenylate cyclase activity"/>
    <property type="evidence" value="ECO:0007669"/>
    <property type="project" value="TreeGrafter"/>
</dbReference>